<feature type="transmembrane region" description="Helical" evidence="6">
    <location>
        <begin position="481"/>
        <end position="500"/>
    </location>
</feature>
<evidence type="ECO:0000313" key="8">
    <source>
        <dbReference type="Proteomes" id="UP000053095"/>
    </source>
</evidence>
<comment type="subcellular location">
    <subcellularLocation>
        <location evidence="1">Membrane</location>
        <topology evidence="1">Multi-pass membrane protein</topology>
    </subcellularLocation>
</comment>
<organism evidence="7 8">
    <name type="scientific">Talaromyces pinophilus</name>
    <name type="common">Penicillium pinophilum</name>
    <dbReference type="NCBI Taxonomy" id="128442"/>
    <lineage>
        <taxon>Eukaryota</taxon>
        <taxon>Fungi</taxon>
        <taxon>Dikarya</taxon>
        <taxon>Ascomycota</taxon>
        <taxon>Pezizomycotina</taxon>
        <taxon>Eurotiomycetes</taxon>
        <taxon>Eurotiomycetidae</taxon>
        <taxon>Eurotiales</taxon>
        <taxon>Trichocomaceae</taxon>
        <taxon>Talaromyces</taxon>
        <taxon>Talaromyces sect. Talaromyces</taxon>
    </lineage>
</organism>
<reference evidence="8" key="1">
    <citation type="journal article" date="2015" name="Genome Announc.">
        <title>Draft genome sequence of Talaromyces cellulolyticus strain Y-94, a source of lignocellulosic biomass-degrading enzymes.</title>
        <authorList>
            <person name="Fujii T."/>
            <person name="Koike H."/>
            <person name="Sawayama S."/>
            <person name="Yano S."/>
            <person name="Inoue H."/>
        </authorList>
    </citation>
    <scope>NUCLEOTIDE SEQUENCE [LARGE SCALE GENOMIC DNA]</scope>
    <source>
        <strain evidence="8">Y-94</strain>
    </source>
</reference>
<dbReference type="PIRSF" id="PIRSF006060">
    <property type="entry name" value="AA_transporter"/>
    <property type="match status" value="1"/>
</dbReference>
<feature type="transmembrane region" description="Helical" evidence="6">
    <location>
        <begin position="413"/>
        <end position="431"/>
    </location>
</feature>
<evidence type="ECO:0000256" key="2">
    <source>
        <dbReference type="ARBA" id="ARBA00022448"/>
    </source>
</evidence>
<dbReference type="PANTHER" id="PTHR45649:SF1">
    <property type="entry name" value="TRANSPORTER, PUTATIVE (EUROFUNG)-RELATED"/>
    <property type="match status" value="1"/>
</dbReference>
<evidence type="ECO:0000313" key="7">
    <source>
        <dbReference type="EMBL" id="GAM38450.1"/>
    </source>
</evidence>
<feature type="transmembrane region" description="Helical" evidence="6">
    <location>
        <begin position="200"/>
        <end position="218"/>
    </location>
</feature>
<feature type="transmembrane region" description="Helical" evidence="6">
    <location>
        <begin position="44"/>
        <end position="61"/>
    </location>
</feature>
<comment type="caution">
    <text evidence="7">The sequence shown here is derived from an EMBL/GenBank/DDBJ whole genome shotgun (WGS) entry which is preliminary data.</text>
</comment>
<feature type="transmembrane region" description="Helical" evidence="6">
    <location>
        <begin position="126"/>
        <end position="154"/>
    </location>
</feature>
<feature type="transmembrane region" description="Helical" evidence="6">
    <location>
        <begin position="512"/>
        <end position="530"/>
    </location>
</feature>
<dbReference type="Gene3D" id="1.20.1740.10">
    <property type="entry name" value="Amino acid/polyamine transporter I"/>
    <property type="match status" value="1"/>
</dbReference>
<keyword evidence="4 6" id="KW-1133">Transmembrane helix</keyword>
<feature type="transmembrane region" description="Helical" evidence="6">
    <location>
        <begin position="386"/>
        <end position="407"/>
    </location>
</feature>
<dbReference type="GO" id="GO:0016020">
    <property type="term" value="C:membrane"/>
    <property type="evidence" value="ECO:0007669"/>
    <property type="project" value="UniProtKB-SubCell"/>
</dbReference>
<dbReference type="PANTHER" id="PTHR45649">
    <property type="entry name" value="AMINO-ACID PERMEASE BAT1"/>
    <property type="match status" value="1"/>
</dbReference>
<keyword evidence="5 6" id="KW-0472">Membrane</keyword>
<sequence length="544" mass="59148">MEALQMRKWNPHSASREIGISRASKHRDEAQLARLGKREVLSRNFGSMAVLGFSTSILITWEAELTTFLQPLQNGGPAGAVYGFLIVWASLIATFITISEMVSMAPTTGGQYHWCSMLASRNVSKFSSYVTGWLTVVGWQATFATGCYLNGTMIQGLIVLTRPNYVPQTWHATLLYWAVVIFSVTINVVGGSLLPKFEGLILVLHILGFFAILIPLTYTSNYGSAKDVFGTWVNSGDWPSQGISTLVGLMGAVFAFAGGDAAVHMAEETKNAQKVIPISILLSLMLNGVMGFAILIATLFCIGNVQDALETRTGYPFMEIFYQGTNSIAGTCIMSTIIIIMGICAVTGVLATTSRQFWAFSRDRGVPGWRIWSKVSERTNIPVNSVILTAVVSCLLGLIPLGSPIAFNDLTSMSTSGLYLSYMVCCILLLYRRCTGGISEMADYRSRNSSGILPELDEHIINTVGAKLVWGPFHLKGIPGIVVNVIAIVYMLIAVFFSFWPPTVQVTAATMNYSAVGTAGVMILTVVYYVTKAKKIYKGPVIEL</sequence>
<evidence type="ECO:0000256" key="4">
    <source>
        <dbReference type="ARBA" id="ARBA00022989"/>
    </source>
</evidence>
<evidence type="ECO:0000256" key="5">
    <source>
        <dbReference type="ARBA" id="ARBA00023136"/>
    </source>
</evidence>
<name>A0A6V8HAJ3_TALPI</name>
<feature type="transmembrane region" description="Helical" evidence="6">
    <location>
        <begin position="325"/>
        <end position="352"/>
    </location>
</feature>
<evidence type="ECO:0008006" key="9">
    <source>
        <dbReference type="Google" id="ProtNLM"/>
    </source>
</evidence>
<keyword evidence="2" id="KW-0813">Transport</keyword>
<gene>
    <name evidence="7" type="ORF">TCE0_033r09182</name>
</gene>
<proteinExistence type="predicted"/>
<dbReference type="AlphaFoldDB" id="A0A6V8HAJ3"/>
<evidence type="ECO:0000256" key="3">
    <source>
        <dbReference type="ARBA" id="ARBA00022692"/>
    </source>
</evidence>
<dbReference type="Proteomes" id="UP000053095">
    <property type="component" value="Unassembled WGS sequence"/>
</dbReference>
<feature type="transmembrane region" description="Helical" evidence="6">
    <location>
        <begin position="81"/>
        <end position="105"/>
    </location>
</feature>
<accession>A0A6V8HAJ3</accession>
<protein>
    <recommendedName>
        <fullName evidence="9">Choline transport protein</fullName>
    </recommendedName>
</protein>
<keyword evidence="8" id="KW-1185">Reference proteome</keyword>
<keyword evidence="3 6" id="KW-0812">Transmembrane</keyword>
<dbReference type="InterPro" id="IPR002293">
    <property type="entry name" value="AA/rel_permease1"/>
</dbReference>
<feature type="transmembrane region" description="Helical" evidence="6">
    <location>
        <begin position="275"/>
        <end position="305"/>
    </location>
</feature>
<dbReference type="EMBL" id="DF933829">
    <property type="protein sequence ID" value="GAM38450.1"/>
    <property type="molecule type" value="Genomic_DNA"/>
</dbReference>
<evidence type="ECO:0000256" key="6">
    <source>
        <dbReference type="SAM" id="Phobius"/>
    </source>
</evidence>
<dbReference type="Pfam" id="PF13520">
    <property type="entry name" value="AA_permease_2"/>
    <property type="match status" value="1"/>
</dbReference>
<evidence type="ECO:0000256" key="1">
    <source>
        <dbReference type="ARBA" id="ARBA00004141"/>
    </source>
</evidence>
<feature type="transmembrane region" description="Helical" evidence="6">
    <location>
        <begin position="174"/>
        <end position="193"/>
    </location>
</feature>
<dbReference type="GO" id="GO:0022857">
    <property type="term" value="F:transmembrane transporter activity"/>
    <property type="evidence" value="ECO:0007669"/>
    <property type="project" value="InterPro"/>
</dbReference>
<feature type="transmembrane region" description="Helical" evidence="6">
    <location>
        <begin position="238"/>
        <end position="263"/>
    </location>
</feature>